<evidence type="ECO:0000259" key="3">
    <source>
        <dbReference type="PROSITE" id="PS51186"/>
    </source>
</evidence>
<evidence type="ECO:0000313" key="4">
    <source>
        <dbReference type="EMBL" id="MBY8882783.1"/>
    </source>
</evidence>
<proteinExistence type="predicted"/>
<evidence type="ECO:0000313" key="5">
    <source>
        <dbReference type="Proteomes" id="UP000778578"/>
    </source>
</evidence>
<keyword evidence="2" id="KW-0012">Acyltransferase</keyword>
<accession>A0ABS7QIJ3</accession>
<sequence length="173" mass="19313">MRYEIRPVEPAEWRESRTLRLAALQDPAAPFAFARTHAEESAMTDEEWRRRASGDGAQQFVAVRGDGTGPDAWVGMAVVVIERPDYLSVNAVYVVPAVRGTGVAEKLFAAAIAWTWDRADRLHLWVHEKNSRAQAFYRRLGFVPTGESMASPLDPGMTEFEWALTRGARPPVS</sequence>
<dbReference type="SUPFAM" id="SSF55729">
    <property type="entry name" value="Acyl-CoA N-acyltransferases (Nat)"/>
    <property type="match status" value="1"/>
</dbReference>
<organism evidence="4 5">
    <name type="scientific">Actinacidiphila acidipaludis</name>
    <dbReference type="NCBI Taxonomy" id="2873382"/>
    <lineage>
        <taxon>Bacteria</taxon>
        <taxon>Bacillati</taxon>
        <taxon>Actinomycetota</taxon>
        <taxon>Actinomycetes</taxon>
        <taxon>Kitasatosporales</taxon>
        <taxon>Streptomycetaceae</taxon>
        <taxon>Actinacidiphila</taxon>
    </lineage>
</organism>
<evidence type="ECO:0000256" key="1">
    <source>
        <dbReference type="ARBA" id="ARBA00022679"/>
    </source>
</evidence>
<keyword evidence="5" id="KW-1185">Reference proteome</keyword>
<reference evidence="4 5" key="1">
    <citation type="submission" date="2021-08" db="EMBL/GenBank/DDBJ databases">
        <title>WGS of actinomycetes from Thailand.</title>
        <authorList>
            <person name="Thawai C."/>
        </authorList>
    </citation>
    <scope>NUCLEOTIDE SEQUENCE [LARGE SCALE GENOMIC DNA]</scope>
    <source>
        <strain evidence="4 5">PLK6-54</strain>
    </source>
</reference>
<dbReference type="InterPro" id="IPR050832">
    <property type="entry name" value="Bact_Acetyltransf"/>
</dbReference>
<comment type="caution">
    <text evidence="4">The sequence shown here is derived from an EMBL/GenBank/DDBJ whole genome shotgun (WGS) entry which is preliminary data.</text>
</comment>
<dbReference type="InterPro" id="IPR000182">
    <property type="entry name" value="GNAT_dom"/>
</dbReference>
<dbReference type="Proteomes" id="UP000778578">
    <property type="component" value="Unassembled WGS sequence"/>
</dbReference>
<dbReference type="RefSeq" id="WP_222969377.1">
    <property type="nucleotide sequence ID" value="NZ_JAINZZ010000086.1"/>
</dbReference>
<protein>
    <submittedName>
        <fullName evidence="4">GNAT family N-acetyltransferase</fullName>
    </submittedName>
</protein>
<dbReference type="InterPro" id="IPR016181">
    <property type="entry name" value="Acyl_CoA_acyltransferase"/>
</dbReference>
<feature type="domain" description="N-acetyltransferase" evidence="3">
    <location>
        <begin position="3"/>
        <end position="167"/>
    </location>
</feature>
<dbReference type="Pfam" id="PF00583">
    <property type="entry name" value="Acetyltransf_1"/>
    <property type="match status" value="1"/>
</dbReference>
<evidence type="ECO:0000256" key="2">
    <source>
        <dbReference type="ARBA" id="ARBA00023315"/>
    </source>
</evidence>
<dbReference type="PANTHER" id="PTHR43877">
    <property type="entry name" value="AMINOALKYLPHOSPHONATE N-ACETYLTRANSFERASE-RELATED-RELATED"/>
    <property type="match status" value="1"/>
</dbReference>
<dbReference type="CDD" id="cd04301">
    <property type="entry name" value="NAT_SF"/>
    <property type="match status" value="1"/>
</dbReference>
<dbReference type="Gene3D" id="3.40.630.30">
    <property type="match status" value="1"/>
</dbReference>
<keyword evidence="1" id="KW-0808">Transferase</keyword>
<gene>
    <name evidence="4" type="ORF">K7862_34880</name>
</gene>
<name>A0ABS7QIJ3_9ACTN</name>
<dbReference type="PROSITE" id="PS51186">
    <property type="entry name" value="GNAT"/>
    <property type="match status" value="1"/>
</dbReference>
<dbReference type="EMBL" id="JAINZZ010000086">
    <property type="protein sequence ID" value="MBY8882783.1"/>
    <property type="molecule type" value="Genomic_DNA"/>
</dbReference>